<organism evidence="15 16">
    <name type="scientific">Danaus chrysippus</name>
    <name type="common">African queen</name>
    <dbReference type="NCBI Taxonomy" id="151541"/>
    <lineage>
        <taxon>Eukaryota</taxon>
        <taxon>Metazoa</taxon>
        <taxon>Ecdysozoa</taxon>
        <taxon>Arthropoda</taxon>
        <taxon>Hexapoda</taxon>
        <taxon>Insecta</taxon>
        <taxon>Pterygota</taxon>
        <taxon>Neoptera</taxon>
        <taxon>Endopterygota</taxon>
        <taxon>Lepidoptera</taxon>
        <taxon>Glossata</taxon>
        <taxon>Ditrysia</taxon>
        <taxon>Papilionoidea</taxon>
        <taxon>Nymphalidae</taxon>
        <taxon>Danainae</taxon>
        <taxon>Danaini</taxon>
        <taxon>Danaina</taxon>
        <taxon>Danaus</taxon>
        <taxon>Anosia</taxon>
    </lineage>
</organism>
<feature type="coiled-coil region" evidence="12">
    <location>
        <begin position="612"/>
        <end position="752"/>
    </location>
</feature>
<dbReference type="Proteomes" id="UP000789524">
    <property type="component" value="Unassembled WGS sequence"/>
</dbReference>
<keyword evidence="9" id="KW-0233">DNA recombination</keyword>
<comment type="subcellular location">
    <subcellularLocation>
        <location evidence="2">Chromosome</location>
    </subcellularLocation>
    <subcellularLocation>
        <location evidence="1">Nucleus</location>
    </subcellularLocation>
</comment>
<dbReference type="Pfam" id="PF02463">
    <property type="entry name" value="SMC_N"/>
    <property type="match status" value="1"/>
</dbReference>
<dbReference type="SUPFAM" id="SSF57997">
    <property type="entry name" value="Tropomyosin"/>
    <property type="match status" value="1"/>
</dbReference>
<evidence type="ECO:0000256" key="9">
    <source>
        <dbReference type="ARBA" id="ARBA00023172"/>
    </source>
</evidence>
<keyword evidence="4" id="KW-0158">Chromosome</keyword>
<protein>
    <submittedName>
        <fullName evidence="15">(African queen) hypothetical protein</fullName>
    </submittedName>
</protein>
<dbReference type="GO" id="GO:0035861">
    <property type="term" value="C:site of double-strand break"/>
    <property type="evidence" value="ECO:0007669"/>
    <property type="project" value="TreeGrafter"/>
</dbReference>
<evidence type="ECO:0000256" key="3">
    <source>
        <dbReference type="ARBA" id="ARBA00006793"/>
    </source>
</evidence>
<keyword evidence="6" id="KW-0227">DNA damage</keyword>
<dbReference type="InterPro" id="IPR010935">
    <property type="entry name" value="SMC_hinge"/>
</dbReference>
<dbReference type="InterPro" id="IPR036277">
    <property type="entry name" value="SMC_hinge_sf"/>
</dbReference>
<accession>A0A8J2W1L4</accession>
<feature type="domain" description="RecF/RecN/SMC N-terminal" evidence="13">
    <location>
        <begin position="12"/>
        <end position="970"/>
    </location>
</feature>
<dbReference type="GO" id="GO:0030915">
    <property type="term" value="C:Smc5-Smc6 complex"/>
    <property type="evidence" value="ECO:0007669"/>
    <property type="project" value="TreeGrafter"/>
</dbReference>
<evidence type="ECO:0000256" key="7">
    <source>
        <dbReference type="ARBA" id="ARBA00022840"/>
    </source>
</evidence>
<dbReference type="OrthoDB" id="10072614at2759"/>
<feature type="coiled-coil region" evidence="12">
    <location>
        <begin position="204"/>
        <end position="411"/>
    </location>
</feature>
<evidence type="ECO:0000256" key="11">
    <source>
        <dbReference type="ARBA" id="ARBA00023242"/>
    </source>
</evidence>
<dbReference type="PANTHER" id="PTHR19306">
    <property type="entry name" value="STRUCTURAL MAINTENANCE OF CHROMOSOMES 5,6 SMC5, SMC6"/>
    <property type="match status" value="1"/>
</dbReference>
<keyword evidence="8 12" id="KW-0175">Coiled coil</keyword>
<dbReference type="Gene3D" id="1.10.287.1490">
    <property type="match status" value="1"/>
</dbReference>
<dbReference type="InterPro" id="IPR003395">
    <property type="entry name" value="RecF/RecN/SMC_N"/>
</dbReference>
<sequence length="1008" mass="116133">MFRDIAEEDIDGLVLIVGRNGSGKSAVLTALIVGLGGRASATSRGNNLKSFIKDGKSQATIEIKIKNSSPRAFKPEIYGDSITIVRTITQTGGGYKFKNHQGLVKSTKGSDINAITMFHDIQVDNPISVLNQDDARTLHGKDGKKKYTLFRKAAHFDQTEYYYNKALENCKKATSIWKRKNEAFEKLSKEHERLTRLYNQLKPKEEIEAQKKELQDEIKWCDIRDIEKEVKIIQTKCREQRSNCQNMTEKLRSLKENYGGGNSQVELLKQQLNEPEARHRQLKHEVREAETALRVANESLQTERHAHAQIKTRRSREQGQVADLEREIQKILGGENESASRREALNIKLVKLQDELKETRIRHDTAAHQETQAAQNANRADDEYDDFRKQTRELHAKMEKLSVNVRELSEQSTDSLAVFGATMVEFCARVRRDVQNGQFTEAPRGPIGSFVKVKDKRWAGALEHILDGCMFNFCVNHPRDSKRLFKIMEEVWRDRGGRKPAVTCSAFRPQVHDVTMRRTSARGAVCALDALEIDDVVVANYLIDNLDLETVLLVPTHDDAVRLCMSVESVPANCHKVVTADCSEYMPAPRYRIYGGRERTPRFLSTSIGDRTRQLQEQIAELKKTLSERRSEEARLAAAKESARKIQEQAAAQLHALQSNLRQFERRLTETKEALEEHAAPRRAMLEEEYDKYKEKIKRLDDDLQKVAEKVKICEKQKEEADRRCAQLKADFEEIDREYKKLKDTLIQKELEIESGQTKVLSFEMRVTEEQEKLKKLEHVLTQRKNVLQQQMEGLSDRPQQLRSKSELQNQLREIEQKLSAIDSNRLPSRKKVHDDLVAVTKRKNLVETELKTLQGLIKEIEKITKDHLNLCYQLQIDIGRRVQFCFIDKLKLRKYKGQIILDHGDRILDIEVAGKTTDTLSGGERSYSTMALIMALWECVELPFYFMDEFDVFMDNVNRDIVWDLLVKFAARRPSRQFVFFTPQTLPITASDIIVHSLDNPTRMNNV</sequence>
<dbReference type="GO" id="GO:0005524">
    <property type="term" value="F:ATP binding"/>
    <property type="evidence" value="ECO:0007669"/>
    <property type="project" value="UniProtKB-KW"/>
</dbReference>
<proteinExistence type="inferred from homology"/>
<evidence type="ECO:0000256" key="8">
    <source>
        <dbReference type="ARBA" id="ARBA00023054"/>
    </source>
</evidence>
<evidence type="ECO:0000256" key="5">
    <source>
        <dbReference type="ARBA" id="ARBA00022741"/>
    </source>
</evidence>
<keyword evidence="11" id="KW-0539">Nucleus</keyword>
<name>A0A8J2W1L4_9NEOP</name>
<dbReference type="GO" id="GO:0003684">
    <property type="term" value="F:damaged DNA binding"/>
    <property type="evidence" value="ECO:0007669"/>
    <property type="project" value="TreeGrafter"/>
</dbReference>
<keyword evidence="7" id="KW-0067">ATP-binding</keyword>
<evidence type="ECO:0000313" key="16">
    <source>
        <dbReference type="Proteomes" id="UP000789524"/>
    </source>
</evidence>
<dbReference type="InterPro" id="IPR027417">
    <property type="entry name" value="P-loop_NTPase"/>
</dbReference>
<dbReference type="Gene3D" id="3.40.50.300">
    <property type="entry name" value="P-loop containing nucleotide triphosphate hydrolases"/>
    <property type="match status" value="2"/>
</dbReference>
<comment type="caution">
    <text evidence="15">The sequence shown here is derived from an EMBL/GenBank/DDBJ whole genome shotgun (WGS) entry which is preliminary data.</text>
</comment>
<evidence type="ECO:0000259" key="14">
    <source>
        <dbReference type="Pfam" id="PF06470"/>
    </source>
</evidence>
<dbReference type="Pfam" id="PF06470">
    <property type="entry name" value="SMC_hinge"/>
    <property type="match status" value="1"/>
</dbReference>
<comment type="similarity">
    <text evidence="3">Belongs to the SMC family. SMC6 subfamily.</text>
</comment>
<evidence type="ECO:0000256" key="6">
    <source>
        <dbReference type="ARBA" id="ARBA00022763"/>
    </source>
</evidence>
<reference evidence="15" key="1">
    <citation type="submission" date="2021-09" db="EMBL/GenBank/DDBJ databases">
        <authorList>
            <person name="Martin H S."/>
        </authorList>
    </citation>
    <scope>NUCLEOTIDE SEQUENCE</scope>
</reference>
<dbReference type="GO" id="GO:0051276">
    <property type="term" value="P:chromosome organization"/>
    <property type="evidence" value="ECO:0007669"/>
    <property type="project" value="InterPro"/>
</dbReference>
<evidence type="ECO:0000259" key="13">
    <source>
        <dbReference type="Pfam" id="PF02463"/>
    </source>
</evidence>
<dbReference type="EMBL" id="CAKASE010000050">
    <property type="protein sequence ID" value="CAG9563934.1"/>
    <property type="molecule type" value="Genomic_DNA"/>
</dbReference>
<evidence type="ECO:0000256" key="4">
    <source>
        <dbReference type="ARBA" id="ARBA00022454"/>
    </source>
</evidence>
<keyword evidence="16" id="KW-1185">Reference proteome</keyword>
<evidence type="ECO:0000256" key="1">
    <source>
        <dbReference type="ARBA" id="ARBA00004123"/>
    </source>
</evidence>
<evidence type="ECO:0000256" key="10">
    <source>
        <dbReference type="ARBA" id="ARBA00023204"/>
    </source>
</evidence>
<keyword evidence="10" id="KW-0234">DNA repair</keyword>
<dbReference type="AlphaFoldDB" id="A0A8J2W1L4"/>
<dbReference type="SUPFAM" id="SSF52540">
    <property type="entry name" value="P-loop containing nucleoside triphosphate hydrolases"/>
    <property type="match status" value="1"/>
</dbReference>
<evidence type="ECO:0000256" key="12">
    <source>
        <dbReference type="SAM" id="Coils"/>
    </source>
</evidence>
<keyword evidence="5" id="KW-0547">Nucleotide-binding</keyword>
<feature type="coiled-coil region" evidence="12">
    <location>
        <begin position="798"/>
        <end position="825"/>
    </location>
</feature>
<dbReference type="GO" id="GO:0005634">
    <property type="term" value="C:nucleus"/>
    <property type="evidence" value="ECO:0007669"/>
    <property type="project" value="UniProtKB-SubCell"/>
</dbReference>
<dbReference type="SUPFAM" id="SSF75553">
    <property type="entry name" value="Smc hinge domain"/>
    <property type="match status" value="1"/>
</dbReference>
<gene>
    <name evidence="15" type="ORF">DCHRY22_LOCUS5001</name>
</gene>
<dbReference type="GO" id="GO:0003697">
    <property type="term" value="F:single-stranded DNA binding"/>
    <property type="evidence" value="ECO:0007669"/>
    <property type="project" value="TreeGrafter"/>
</dbReference>
<evidence type="ECO:0000313" key="15">
    <source>
        <dbReference type="EMBL" id="CAG9563934.1"/>
    </source>
</evidence>
<feature type="domain" description="SMC hinge" evidence="14">
    <location>
        <begin position="444"/>
        <end position="564"/>
    </location>
</feature>
<dbReference type="GO" id="GO:0000724">
    <property type="term" value="P:double-strand break repair via homologous recombination"/>
    <property type="evidence" value="ECO:0007669"/>
    <property type="project" value="TreeGrafter"/>
</dbReference>
<evidence type="ECO:0000256" key="2">
    <source>
        <dbReference type="ARBA" id="ARBA00004286"/>
    </source>
</evidence>
<dbReference type="PANTHER" id="PTHR19306:SF6">
    <property type="entry name" value="STRUCTURAL MAINTENANCE OF CHROMOSOMES PROTEIN 6"/>
    <property type="match status" value="1"/>
</dbReference>